<evidence type="ECO:0000256" key="4">
    <source>
        <dbReference type="ARBA" id="ARBA00022840"/>
    </source>
</evidence>
<dbReference type="Gene3D" id="3.40.50.10810">
    <property type="entry name" value="Tandem AAA-ATPase domain"/>
    <property type="match status" value="1"/>
</dbReference>
<dbReference type="InterPro" id="IPR038718">
    <property type="entry name" value="SNF2-like_sf"/>
</dbReference>
<name>A0A1Y4T4K9_9FIRM</name>
<evidence type="ECO:0000256" key="3">
    <source>
        <dbReference type="ARBA" id="ARBA00022806"/>
    </source>
</evidence>
<keyword evidence="3 8" id="KW-0347">Helicase</keyword>
<comment type="caution">
    <text evidence="8">The sequence shown here is derived from an EMBL/GenBank/DDBJ whole genome shotgun (WGS) entry which is preliminary data.</text>
</comment>
<dbReference type="AlphaFoldDB" id="A0A1Y4T4K9"/>
<gene>
    <name evidence="8" type="ORF">B5E75_00070</name>
</gene>
<keyword evidence="1" id="KW-0547">Nucleotide-binding</keyword>
<evidence type="ECO:0000259" key="6">
    <source>
        <dbReference type="PROSITE" id="PS51192"/>
    </source>
</evidence>
<dbReference type="InterPro" id="IPR000330">
    <property type="entry name" value="SNF2_N"/>
</dbReference>
<dbReference type="InterPro" id="IPR049730">
    <property type="entry name" value="SNF2/RAD54-like_C"/>
</dbReference>
<evidence type="ECO:0000256" key="1">
    <source>
        <dbReference type="ARBA" id="ARBA00022741"/>
    </source>
</evidence>
<organism evidence="8 9">
    <name type="scientific">Massilimicrobiota timonensis</name>
    <dbReference type="NCBI Taxonomy" id="1776392"/>
    <lineage>
        <taxon>Bacteria</taxon>
        <taxon>Bacillati</taxon>
        <taxon>Bacillota</taxon>
        <taxon>Erysipelotrichia</taxon>
        <taxon>Erysipelotrichales</taxon>
        <taxon>Erysipelotrichaceae</taxon>
        <taxon>Massilimicrobiota</taxon>
    </lineage>
</organism>
<dbReference type="Pfam" id="PF00271">
    <property type="entry name" value="Helicase_C"/>
    <property type="match status" value="1"/>
</dbReference>
<dbReference type="InterPro" id="IPR001650">
    <property type="entry name" value="Helicase_C-like"/>
</dbReference>
<keyword evidence="9" id="KW-1185">Reference proteome</keyword>
<dbReference type="Proteomes" id="UP000195305">
    <property type="component" value="Unassembled WGS sequence"/>
</dbReference>
<dbReference type="PROSITE" id="PS51192">
    <property type="entry name" value="HELICASE_ATP_BIND_1"/>
    <property type="match status" value="1"/>
</dbReference>
<dbReference type="PANTHER" id="PTHR10799">
    <property type="entry name" value="SNF2/RAD54 HELICASE FAMILY"/>
    <property type="match status" value="1"/>
</dbReference>
<proteinExistence type="predicted"/>
<dbReference type="OrthoDB" id="9814088at2"/>
<dbReference type="CDD" id="cd18793">
    <property type="entry name" value="SF2_C_SNF"/>
    <property type="match status" value="1"/>
</dbReference>
<feature type="domain" description="Helicase C-terminal" evidence="7">
    <location>
        <begin position="404"/>
        <end position="584"/>
    </location>
</feature>
<dbReference type="InterPro" id="IPR014001">
    <property type="entry name" value="Helicase_ATP-bd"/>
</dbReference>
<dbReference type="Gene3D" id="3.40.50.300">
    <property type="entry name" value="P-loop containing nucleotide triphosphate hydrolases"/>
    <property type="match status" value="1"/>
</dbReference>
<feature type="domain" description="Helicase ATP-binding" evidence="6">
    <location>
        <begin position="50"/>
        <end position="217"/>
    </location>
</feature>
<dbReference type="GO" id="GO:0005524">
    <property type="term" value="F:ATP binding"/>
    <property type="evidence" value="ECO:0007669"/>
    <property type="project" value="UniProtKB-KW"/>
</dbReference>
<keyword evidence="2" id="KW-0378">Hydrolase</keyword>
<dbReference type="SMART" id="SM00490">
    <property type="entry name" value="HELICc"/>
    <property type="match status" value="1"/>
</dbReference>
<keyword evidence="5" id="KW-0175">Coiled coil</keyword>
<evidence type="ECO:0000256" key="5">
    <source>
        <dbReference type="SAM" id="Coils"/>
    </source>
</evidence>
<keyword evidence="4" id="KW-0067">ATP-binding</keyword>
<reference evidence="8 9" key="1">
    <citation type="journal article" date="2018" name="BMC Genomics">
        <title>Whole genome sequencing and function prediction of 133 gut anaerobes isolated from chicken caecum in pure cultures.</title>
        <authorList>
            <person name="Medvecky M."/>
            <person name="Cejkova D."/>
            <person name="Polansky O."/>
            <person name="Karasova D."/>
            <person name="Kubasova T."/>
            <person name="Cizek A."/>
            <person name="Rychlik I."/>
        </authorList>
    </citation>
    <scope>NUCLEOTIDE SEQUENCE [LARGE SCALE GENOMIC DNA]</scope>
    <source>
        <strain evidence="8 9">An13</strain>
    </source>
</reference>
<feature type="coiled-coil region" evidence="5">
    <location>
        <begin position="852"/>
        <end position="925"/>
    </location>
</feature>
<dbReference type="EMBL" id="NFLJ01000001">
    <property type="protein sequence ID" value="OUQ36570.1"/>
    <property type="molecule type" value="Genomic_DNA"/>
</dbReference>
<dbReference type="InterPro" id="IPR057342">
    <property type="entry name" value="DEXDc_RapA"/>
</dbReference>
<dbReference type="InterPro" id="IPR027417">
    <property type="entry name" value="P-loop_NTPase"/>
</dbReference>
<evidence type="ECO:0000313" key="8">
    <source>
        <dbReference type="EMBL" id="OUQ36570.1"/>
    </source>
</evidence>
<evidence type="ECO:0000313" key="9">
    <source>
        <dbReference type="Proteomes" id="UP000195305"/>
    </source>
</evidence>
<dbReference type="Pfam" id="PF00176">
    <property type="entry name" value="SNF2-rel_dom"/>
    <property type="match status" value="1"/>
</dbReference>
<dbReference type="PROSITE" id="PS51194">
    <property type="entry name" value="HELICASE_CTER"/>
    <property type="match status" value="1"/>
</dbReference>
<accession>A0A1Y4T4K9</accession>
<evidence type="ECO:0000259" key="7">
    <source>
        <dbReference type="PROSITE" id="PS51194"/>
    </source>
</evidence>
<evidence type="ECO:0000256" key="2">
    <source>
        <dbReference type="ARBA" id="ARBA00022801"/>
    </source>
</evidence>
<feature type="coiled-coil region" evidence="5">
    <location>
        <begin position="606"/>
        <end position="633"/>
    </location>
</feature>
<dbReference type="GO" id="GO:0016787">
    <property type="term" value="F:hydrolase activity"/>
    <property type="evidence" value="ECO:0007669"/>
    <property type="project" value="UniProtKB-KW"/>
</dbReference>
<protein>
    <submittedName>
        <fullName evidence="8">DEAD/DEAH box helicase</fullName>
    </submittedName>
</protein>
<dbReference type="SUPFAM" id="SSF52540">
    <property type="entry name" value="P-loop containing nucleoside triphosphate hydrolases"/>
    <property type="match status" value="2"/>
</dbReference>
<dbReference type="CDD" id="cd18011">
    <property type="entry name" value="DEXDc_RapA"/>
    <property type="match status" value="1"/>
</dbReference>
<dbReference type="GO" id="GO:0004386">
    <property type="term" value="F:helicase activity"/>
    <property type="evidence" value="ECO:0007669"/>
    <property type="project" value="UniProtKB-KW"/>
</dbReference>
<sequence length="944" mass="109001">MVNYTPHQSRYFAEQIQLKRPQSSFESIASTISGVKVDLNPHQVDAAMFAVKSPLSNGAILADEVGLGKTIEAGLVLSQYWAERKRKIILIVPASLRMQWRQELEDKFYIDSILMESKEFNRLRKNGSINPFEVSNKVVICSYDFASRKAAELKAVNWDLVIMDEAHRLRNVYKKSNVTGNRLKNALSGRKKLLLTATPLQNNLMELYGLVSIIDDHVFGDAKTFREMYVAVNNTEIRNRNLRKRLHSFCQRTLRSQVTEYVRYTNRIPILQEYTPSADEEKLYNFISDYLQTDKLYALPEGQRTLITMVLRKLLASSSFAISGTLNSLIERLNNLLLGVESELDIEDYDTIDELTESFEEEHTTAELIRDREGIMQELAQLEEYARLAQSITENSKGENLLTALHKGFDETEKLGGKRKAVIFTESRRTQDYLYNLLSNNGYAGQIVFLNGSNSDADSKRILNEWKDRHKDDGRVSGSRTADIKAAVVEEFRDRASILIGTEAAAEGINLQFCSLLVNYDLPWNPQRIEQRIGRCHRYGQKNDVVVINFLNRKNAADVRVYQLLDQKFRLFSGVFGSSDEVLGSIESGVDFEKRIAGIYQKCKTSDEITQEFDELQEEMAEAINEKMTQARQTILENFDEDVAAKLKDCQTSTVASMDKYTRWLYYFFLMHGAKRVEPLDQLRFRVDNDGKFKIYNLDWKSAETSGEIFLRKDDKLYSAWLDEANKTELSPVTIEFDYSGNKNRHIAFFDSHIGLKGMLSMDKVSYEGIGEEEHLIFTVKCDDGTLLDEELINSMMELRGTVVGNCQAESDSFIRFRQELIAYQQQQVEENNKKYYLEECDKLDAYSEDLKEGLKRELKDLKKAITEKNKEFRASTNLPLSEMLEIKDELEKMKKKRRTMERDINKREDEIDEMNERLQDEIREKLKGNSKITHIMTIGFKIK</sequence>
<dbReference type="SMART" id="SM00487">
    <property type="entry name" value="DEXDc"/>
    <property type="match status" value="1"/>
</dbReference>
<dbReference type="RefSeq" id="WP_087356789.1">
    <property type="nucleotide sequence ID" value="NZ_NFLJ01000001.1"/>
</dbReference>